<organism evidence="1 2">
    <name type="scientific">Dallia pectoralis</name>
    <name type="common">Alaska blackfish</name>
    <dbReference type="NCBI Taxonomy" id="75939"/>
    <lineage>
        <taxon>Eukaryota</taxon>
        <taxon>Metazoa</taxon>
        <taxon>Chordata</taxon>
        <taxon>Craniata</taxon>
        <taxon>Vertebrata</taxon>
        <taxon>Euteleostomi</taxon>
        <taxon>Actinopterygii</taxon>
        <taxon>Neopterygii</taxon>
        <taxon>Teleostei</taxon>
        <taxon>Protacanthopterygii</taxon>
        <taxon>Esociformes</taxon>
        <taxon>Umbridae</taxon>
        <taxon>Dallia</taxon>
    </lineage>
</organism>
<comment type="caution">
    <text evidence="1">The sequence shown here is derived from an EMBL/GenBank/DDBJ whole genome shotgun (WGS) entry which is preliminary data.</text>
</comment>
<evidence type="ECO:0000313" key="2">
    <source>
        <dbReference type="Proteomes" id="UP001157502"/>
    </source>
</evidence>
<sequence>MQREDKPSLLLSFHTEIKQESLDPDCDISGAQCSLVDSEMTSVKMEDCGQTQGLNIIKYEEEEEKNGVVNKDEEEERNIGDLTNQATTKKAERKNTEGGPAPARYTPAEELALGLNVSLVEGIPGGSSSLDQQSGTSSSNTLITVNTQTLLAVPKQVLAETCADSEETLSDDCPMEEVPEERATEMDSAQRDTERDIHSLYKRSLQEKILDYDLKKQKIRGEVDLDNLKKKKMALEIELLQKELQNRR</sequence>
<dbReference type="EMBL" id="CM055738">
    <property type="protein sequence ID" value="KAJ8004454.1"/>
    <property type="molecule type" value="Genomic_DNA"/>
</dbReference>
<reference evidence="1" key="1">
    <citation type="submission" date="2021-05" db="EMBL/GenBank/DDBJ databases">
        <authorList>
            <person name="Pan Q."/>
            <person name="Jouanno E."/>
            <person name="Zahm M."/>
            <person name="Klopp C."/>
            <person name="Cabau C."/>
            <person name="Louis A."/>
            <person name="Berthelot C."/>
            <person name="Parey E."/>
            <person name="Roest Crollius H."/>
            <person name="Montfort J."/>
            <person name="Robinson-Rechavi M."/>
            <person name="Bouchez O."/>
            <person name="Lampietro C."/>
            <person name="Lopez Roques C."/>
            <person name="Donnadieu C."/>
            <person name="Postlethwait J."/>
            <person name="Bobe J."/>
            <person name="Dillon D."/>
            <person name="Chandos A."/>
            <person name="von Hippel F."/>
            <person name="Guiguen Y."/>
        </authorList>
    </citation>
    <scope>NUCLEOTIDE SEQUENCE</scope>
    <source>
        <strain evidence="1">YG-Jan2019</strain>
    </source>
</reference>
<gene>
    <name evidence="1" type="ORF">DPEC_G00135870</name>
</gene>
<evidence type="ECO:0000313" key="1">
    <source>
        <dbReference type="EMBL" id="KAJ8004454.1"/>
    </source>
</evidence>
<name>A0ACC2GL39_DALPE</name>
<dbReference type="Proteomes" id="UP001157502">
    <property type="component" value="Chromosome 11"/>
</dbReference>
<protein>
    <submittedName>
        <fullName evidence="1">Uncharacterized protein</fullName>
    </submittedName>
</protein>
<keyword evidence="2" id="KW-1185">Reference proteome</keyword>
<proteinExistence type="predicted"/>
<accession>A0ACC2GL39</accession>